<evidence type="ECO:0000256" key="1">
    <source>
        <dbReference type="ARBA" id="ARBA00007830"/>
    </source>
</evidence>
<accession>A0A9P6VP19</accession>
<protein>
    <submittedName>
        <fullName evidence="5">Nucleoporin GLE2</fullName>
    </submittedName>
</protein>
<keyword evidence="6" id="KW-1185">Reference proteome</keyword>
<dbReference type="SMART" id="SM00320">
    <property type="entry name" value="WD40"/>
    <property type="match status" value="4"/>
</dbReference>
<name>A0A9P6VP19_9HELO</name>
<evidence type="ECO:0000256" key="2">
    <source>
        <dbReference type="ARBA" id="ARBA00022574"/>
    </source>
</evidence>
<dbReference type="Proteomes" id="UP000785200">
    <property type="component" value="Unassembled WGS sequence"/>
</dbReference>
<evidence type="ECO:0000313" key="6">
    <source>
        <dbReference type="Proteomes" id="UP000785200"/>
    </source>
</evidence>
<sequence length="355" mass="38178">MSSRFGSSSSAPNGAGAIGDLSHDVILASPPEDSISDLAWSSRNNFLAVASWDSKVRVYDVTQNLSGVGKAVISFDGPVFGCAWSKNGRQVAGASSDKSAKLLDLGANGAPAQQVAAHDAPIRSLRFFELPSSGSPMLATGSWDKTIKYWDLRQSAPAAVLHCPDRVYSMDIKKDILVVATAELHINIVKLNEPTRFLSAGKSPLAHQTRVVSCFNDASGYAVGSTEGRCAFQYIETKSARGGGNFSFKCHRGARDINGKMDIFTINAISVHPIYGLTTAGSDGTFNFWDKDKRQRLKGYPSVGGPISATAFNHSGKIFAYAVSYDWSKGYAFNTPGHVNKVMLHRTIDEECKPK</sequence>
<dbReference type="InterPro" id="IPR015943">
    <property type="entry name" value="WD40/YVTN_repeat-like_dom_sf"/>
</dbReference>
<evidence type="ECO:0000313" key="5">
    <source>
        <dbReference type="EMBL" id="KAG0651951.1"/>
    </source>
</evidence>
<dbReference type="SUPFAM" id="SSF50978">
    <property type="entry name" value="WD40 repeat-like"/>
    <property type="match status" value="1"/>
</dbReference>
<dbReference type="InterPro" id="IPR036322">
    <property type="entry name" value="WD40_repeat_dom_sf"/>
</dbReference>
<comment type="caution">
    <text evidence="5">The sequence shown here is derived from an EMBL/GenBank/DDBJ whole genome shotgun (WGS) entry which is preliminary data.</text>
</comment>
<comment type="similarity">
    <text evidence="1">Belongs to the WD repeat rae1 family.</text>
</comment>
<keyword evidence="3" id="KW-0677">Repeat</keyword>
<dbReference type="OrthoDB" id="256303at2759"/>
<evidence type="ECO:0000256" key="4">
    <source>
        <dbReference type="PROSITE-ProRule" id="PRU00221"/>
    </source>
</evidence>
<dbReference type="EMBL" id="VNKQ01000003">
    <property type="protein sequence ID" value="KAG0651951.1"/>
    <property type="molecule type" value="Genomic_DNA"/>
</dbReference>
<feature type="repeat" description="WD" evidence="4">
    <location>
        <begin position="115"/>
        <end position="160"/>
    </location>
</feature>
<dbReference type="PROSITE" id="PS50082">
    <property type="entry name" value="WD_REPEATS_2"/>
    <property type="match status" value="1"/>
</dbReference>
<evidence type="ECO:0000256" key="3">
    <source>
        <dbReference type="ARBA" id="ARBA00022737"/>
    </source>
</evidence>
<dbReference type="InterPro" id="IPR001680">
    <property type="entry name" value="WD40_rpt"/>
</dbReference>
<organism evidence="5 6">
    <name type="scientific">Hyphodiscus hymeniophilus</name>
    <dbReference type="NCBI Taxonomy" id="353542"/>
    <lineage>
        <taxon>Eukaryota</taxon>
        <taxon>Fungi</taxon>
        <taxon>Dikarya</taxon>
        <taxon>Ascomycota</taxon>
        <taxon>Pezizomycotina</taxon>
        <taxon>Leotiomycetes</taxon>
        <taxon>Helotiales</taxon>
        <taxon>Hyphodiscaceae</taxon>
        <taxon>Hyphodiscus</taxon>
    </lineage>
</organism>
<dbReference type="FunFam" id="2.130.10.10:FF:000190">
    <property type="entry name" value="Nuclear pore complex subunit"/>
    <property type="match status" value="1"/>
</dbReference>
<dbReference type="AlphaFoldDB" id="A0A9P6VP19"/>
<dbReference type="Gene3D" id="2.130.10.10">
    <property type="entry name" value="YVTN repeat-like/Quinoprotein amine dehydrogenase"/>
    <property type="match status" value="1"/>
</dbReference>
<dbReference type="PROSITE" id="PS50294">
    <property type="entry name" value="WD_REPEATS_REGION"/>
    <property type="match status" value="1"/>
</dbReference>
<dbReference type="InterPro" id="IPR020472">
    <property type="entry name" value="WD40_PAC1"/>
</dbReference>
<dbReference type="Pfam" id="PF00400">
    <property type="entry name" value="WD40"/>
    <property type="match status" value="3"/>
</dbReference>
<dbReference type="PRINTS" id="PR00320">
    <property type="entry name" value="GPROTEINBRPT"/>
</dbReference>
<keyword evidence="2 4" id="KW-0853">WD repeat</keyword>
<dbReference type="PANTHER" id="PTHR10971">
    <property type="entry name" value="MRNA EXPORT FACTOR AND BUB3"/>
    <property type="match status" value="1"/>
</dbReference>
<proteinExistence type="inferred from homology"/>
<gene>
    <name evidence="5" type="ORF">D0Z07_0798</name>
</gene>
<reference evidence="5" key="1">
    <citation type="submission" date="2019-07" db="EMBL/GenBank/DDBJ databases">
        <title>Hyphodiscus hymeniophilus genome sequencing and assembly.</title>
        <authorList>
            <person name="Kramer G."/>
            <person name="Nodwell J."/>
        </authorList>
    </citation>
    <scope>NUCLEOTIDE SEQUENCE</scope>
    <source>
        <strain evidence="5">ATCC 34498</strain>
    </source>
</reference>